<dbReference type="EMBL" id="JAAIKR010000005">
    <property type="protein sequence ID" value="MBR9727863.1"/>
    <property type="molecule type" value="Genomic_DNA"/>
</dbReference>
<evidence type="ECO:0000313" key="1">
    <source>
        <dbReference type="EMBL" id="MBR9727863.1"/>
    </source>
</evidence>
<proteinExistence type="predicted"/>
<organism evidence="1 2">
    <name type="scientific">Shewanella intestini</name>
    <dbReference type="NCBI Taxonomy" id="2017544"/>
    <lineage>
        <taxon>Bacteria</taxon>
        <taxon>Pseudomonadati</taxon>
        <taxon>Pseudomonadota</taxon>
        <taxon>Gammaproteobacteria</taxon>
        <taxon>Alteromonadales</taxon>
        <taxon>Shewanellaceae</taxon>
        <taxon>Shewanella</taxon>
    </lineage>
</organism>
<evidence type="ECO:0000313" key="2">
    <source>
        <dbReference type="Proteomes" id="UP000811844"/>
    </source>
</evidence>
<accession>A0ABS5I215</accession>
<comment type="caution">
    <text evidence="1">The sequence shown here is derived from an EMBL/GenBank/DDBJ whole genome shotgun (WGS) entry which is preliminary data.</text>
</comment>
<evidence type="ECO:0008006" key="3">
    <source>
        <dbReference type="Google" id="ProtNLM"/>
    </source>
</evidence>
<gene>
    <name evidence="1" type="ORF">G3R48_07665</name>
</gene>
<protein>
    <recommendedName>
        <fullName evidence="3">DUF3486 family protein</fullName>
    </recommendedName>
</protein>
<keyword evidence="2" id="KW-1185">Reference proteome</keyword>
<name>A0ABS5I215_9GAMM</name>
<sequence>MDKKIDLNDIIHAFDELNYENKTTGSLDQARNIKQMKEYLSGLGYSFKRMQVLQAAVDEMVTEMQEDMRKQELIQTFKTKVINLSRSYKISYQEVINIMWQLKK</sequence>
<dbReference type="RefSeq" id="WP_153663629.1">
    <property type="nucleotide sequence ID" value="NZ_JAAIKR010000005.1"/>
</dbReference>
<dbReference type="Proteomes" id="UP000811844">
    <property type="component" value="Unassembled WGS sequence"/>
</dbReference>
<reference evidence="1 2" key="1">
    <citation type="submission" date="2020-02" db="EMBL/GenBank/DDBJ databases">
        <title>Shewanella WXL01 sp. nov., a marine bacterium isolated from green algae in Luhuitou Fringing Reef (Northern South China Sea).</title>
        <authorList>
            <person name="Wang X."/>
        </authorList>
    </citation>
    <scope>NUCLEOTIDE SEQUENCE [LARGE SCALE GENOMIC DNA]</scope>
    <source>
        <strain evidence="1 2">MCCC 1A01895</strain>
    </source>
</reference>